<reference evidence="4 5" key="1">
    <citation type="submission" date="2016-01" db="EMBL/GenBank/DDBJ databases">
        <title>Genome Sequences of Twelve Sporeforming Bacillus Species Isolated from Foods.</title>
        <authorList>
            <person name="Berendsen E.M."/>
            <person name="Wells-Bennik M.H."/>
            <person name="Krawcyk A.O."/>
            <person name="De Jong A."/>
            <person name="Holsappel S."/>
            <person name="Eijlander R.T."/>
            <person name="Kuipers O.P."/>
        </authorList>
    </citation>
    <scope>NUCLEOTIDE SEQUENCE [LARGE SCALE GENOMIC DNA]</scope>
    <source>
        <strain evidence="4 5">B4102</strain>
    </source>
</reference>
<sequence length="159" mass="18266">MARQLAWHETLELHELMALQANCLMHLKKSVKKVTDPELNDLYVSSIRSIEKNLKELVPFVKKAPSPRMDLIRQDETGFFAGNLLGAAKTSVKTYAAAITETATPELKAIFTKHLNNSIKWHTRVFEYMHRKGLYPAYELHTLLEHDTNNVQKALSMKY</sequence>
<protein>
    <recommendedName>
        <fullName evidence="6">Spore coat protein</fullName>
    </recommendedName>
</protein>
<dbReference type="InterPro" id="IPR012347">
    <property type="entry name" value="Ferritin-like"/>
</dbReference>
<evidence type="ECO:0000256" key="1">
    <source>
        <dbReference type="ARBA" id="ARBA00022969"/>
    </source>
</evidence>
<evidence type="ECO:0000256" key="3">
    <source>
        <dbReference type="ARBA" id="ARBA00024344"/>
    </source>
</evidence>
<dbReference type="OrthoDB" id="2703958at2"/>
<evidence type="ECO:0000313" key="4">
    <source>
        <dbReference type="EMBL" id="KYD08868.1"/>
    </source>
</evidence>
<evidence type="ECO:0008006" key="6">
    <source>
        <dbReference type="Google" id="ProtNLM"/>
    </source>
</evidence>
<dbReference type="AlphaFoldDB" id="A0A150L953"/>
<dbReference type="Proteomes" id="UP000075666">
    <property type="component" value="Unassembled WGS sequence"/>
</dbReference>
<accession>A0A150L953</accession>
<evidence type="ECO:0000313" key="5">
    <source>
        <dbReference type="Proteomes" id="UP000075666"/>
    </source>
</evidence>
<comment type="subcellular location">
    <subcellularLocation>
        <location evidence="2">Spore coat</location>
    </subcellularLocation>
</comment>
<dbReference type="STRING" id="46224.B4102_1875"/>
<keyword evidence="1" id="KW-0749">Sporulation</keyword>
<gene>
    <name evidence="4" type="ORF">B4102_1875</name>
</gene>
<dbReference type="PATRIC" id="fig|46224.3.peg.2032"/>
<dbReference type="Gene3D" id="1.20.1260.10">
    <property type="match status" value="1"/>
</dbReference>
<dbReference type="EMBL" id="LQYN01000028">
    <property type="protein sequence ID" value="KYD08868.1"/>
    <property type="molecule type" value="Genomic_DNA"/>
</dbReference>
<keyword evidence="5" id="KW-1185">Reference proteome</keyword>
<name>A0A150L953_9BACI</name>
<proteinExistence type="inferred from homology"/>
<dbReference type="Pfam" id="PF07875">
    <property type="entry name" value="Coat_F"/>
    <property type="match status" value="1"/>
</dbReference>
<dbReference type="PANTHER" id="PTHR39183:SF1">
    <property type="entry name" value="SPORE COAT PROTEIN F-LIKE PROTEIN YHCQ"/>
    <property type="match status" value="1"/>
</dbReference>
<dbReference type="PANTHER" id="PTHR39183">
    <property type="entry name" value="SPORE COAT PROTEIN F-LIKE PROTEIN YHCQ"/>
    <property type="match status" value="1"/>
</dbReference>
<dbReference type="InterPro" id="IPR012851">
    <property type="entry name" value="Spore_coat_CotF-like"/>
</dbReference>
<comment type="similarity">
    <text evidence="3">Belongs to the CotF family.</text>
</comment>
<evidence type="ECO:0000256" key="2">
    <source>
        <dbReference type="ARBA" id="ARBA00024325"/>
    </source>
</evidence>
<dbReference type="GO" id="GO:0030435">
    <property type="term" value="P:sporulation resulting in formation of a cellular spore"/>
    <property type="evidence" value="ECO:0007669"/>
    <property type="project" value="UniProtKB-KW"/>
</dbReference>
<organism evidence="4 5">
    <name type="scientific">Heyndrickxia sporothermodurans</name>
    <dbReference type="NCBI Taxonomy" id="46224"/>
    <lineage>
        <taxon>Bacteria</taxon>
        <taxon>Bacillati</taxon>
        <taxon>Bacillota</taxon>
        <taxon>Bacilli</taxon>
        <taxon>Bacillales</taxon>
        <taxon>Bacillaceae</taxon>
        <taxon>Heyndrickxia</taxon>
    </lineage>
</organism>
<comment type="caution">
    <text evidence="4">The sequence shown here is derived from an EMBL/GenBank/DDBJ whole genome shotgun (WGS) entry which is preliminary data.</text>
</comment>